<dbReference type="Proteomes" id="UP000076871">
    <property type="component" value="Unassembled WGS sequence"/>
</dbReference>
<keyword evidence="2" id="KW-1185">Reference proteome</keyword>
<reference evidence="1 2" key="1">
    <citation type="journal article" date="2016" name="Mol. Biol. Evol.">
        <title>Comparative Genomics of Early-Diverging Mushroom-Forming Fungi Provides Insights into the Origins of Lignocellulose Decay Capabilities.</title>
        <authorList>
            <person name="Nagy L.G."/>
            <person name="Riley R."/>
            <person name="Tritt A."/>
            <person name="Adam C."/>
            <person name="Daum C."/>
            <person name="Floudas D."/>
            <person name="Sun H."/>
            <person name="Yadav J.S."/>
            <person name="Pangilinan J."/>
            <person name="Larsson K.H."/>
            <person name="Matsuura K."/>
            <person name="Barry K."/>
            <person name="Labutti K."/>
            <person name="Kuo R."/>
            <person name="Ohm R.A."/>
            <person name="Bhattacharya S.S."/>
            <person name="Shirouzu T."/>
            <person name="Yoshinaga Y."/>
            <person name="Martin F.M."/>
            <person name="Grigoriev I.V."/>
            <person name="Hibbett D.S."/>
        </authorList>
    </citation>
    <scope>NUCLEOTIDE SEQUENCE [LARGE SCALE GENOMIC DNA]</scope>
    <source>
        <strain evidence="1 2">93-53</strain>
    </source>
</reference>
<organism evidence="1 2">
    <name type="scientific">Laetiporus sulphureus 93-53</name>
    <dbReference type="NCBI Taxonomy" id="1314785"/>
    <lineage>
        <taxon>Eukaryota</taxon>
        <taxon>Fungi</taxon>
        <taxon>Dikarya</taxon>
        <taxon>Basidiomycota</taxon>
        <taxon>Agaricomycotina</taxon>
        <taxon>Agaricomycetes</taxon>
        <taxon>Polyporales</taxon>
        <taxon>Laetiporus</taxon>
    </lineage>
</organism>
<dbReference type="GeneID" id="63819089"/>
<gene>
    <name evidence="1" type="ORF">LAESUDRAFT_332574</name>
</gene>
<protein>
    <submittedName>
        <fullName evidence="1">Uncharacterized protein</fullName>
    </submittedName>
</protein>
<dbReference type="RefSeq" id="XP_040761447.1">
    <property type="nucleotide sequence ID" value="XM_040902058.1"/>
</dbReference>
<dbReference type="EMBL" id="KV427642">
    <property type="protein sequence ID" value="KZT03707.1"/>
    <property type="molecule type" value="Genomic_DNA"/>
</dbReference>
<dbReference type="InParanoid" id="A0A165CXY5"/>
<dbReference type="AlphaFoldDB" id="A0A165CXY5"/>
<name>A0A165CXY5_9APHY</name>
<sequence>MHGVLQISNGGFYGCGRTVEGAWIIEADYTRGAGARGARSGRRTLQRGSEIPQSNLYRGLVGDESSLCAGEAVDGLHSLCEGSQGGGSSVPTGTAWLGAEHSRRDRNDYQLPVALTTRSEACWSSSAKVYHR</sequence>
<proteinExistence type="predicted"/>
<evidence type="ECO:0000313" key="2">
    <source>
        <dbReference type="Proteomes" id="UP000076871"/>
    </source>
</evidence>
<evidence type="ECO:0000313" key="1">
    <source>
        <dbReference type="EMBL" id="KZT03707.1"/>
    </source>
</evidence>
<accession>A0A165CXY5</accession>